<accession>A0A9N7Z9M0</accession>
<keyword evidence="3" id="KW-1185">Reference proteome</keyword>
<dbReference type="AlphaFoldDB" id="A0A9N7Z9M0"/>
<feature type="compositionally biased region" description="Basic and acidic residues" evidence="1">
    <location>
        <begin position="77"/>
        <end position="96"/>
    </location>
</feature>
<protein>
    <submittedName>
        <fullName evidence="2">Uncharacterized protein</fullName>
    </submittedName>
</protein>
<evidence type="ECO:0000313" key="3">
    <source>
        <dbReference type="Proteomes" id="UP001153269"/>
    </source>
</evidence>
<reference evidence="2" key="1">
    <citation type="submission" date="2020-03" db="EMBL/GenBank/DDBJ databases">
        <authorList>
            <person name="Weist P."/>
        </authorList>
    </citation>
    <scope>NUCLEOTIDE SEQUENCE</scope>
</reference>
<evidence type="ECO:0000313" key="2">
    <source>
        <dbReference type="EMBL" id="CAB1454892.1"/>
    </source>
</evidence>
<evidence type="ECO:0000256" key="1">
    <source>
        <dbReference type="SAM" id="MobiDB-lite"/>
    </source>
</evidence>
<dbReference type="Proteomes" id="UP001153269">
    <property type="component" value="Unassembled WGS sequence"/>
</dbReference>
<name>A0A9N7Z9M0_PLEPL</name>
<feature type="region of interest" description="Disordered" evidence="1">
    <location>
        <begin position="77"/>
        <end position="98"/>
    </location>
</feature>
<dbReference type="EMBL" id="CADEAL010004230">
    <property type="protein sequence ID" value="CAB1454892.1"/>
    <property type="molecule type" value="Genomic_DNA"/>
</dbReference>
<proteinExistence type="predicted"/>
<comment type="caution">
    <text evidence="2">The sequence shown here is derived from an EMBL/GenBank/DDBJ whole genome shotgun (WGS) entry which is preliminary data.</text>
</comment>
<gene>
    <name evidence="2" type="ORF">PLEPLA_LOCUS42659</name>
</gene>
<organism evidence="2 3">
    <name type="scientific">Pleuronectes platessa</name>
    <name type="common">European plaice</name>
    <dbReference type="NCBI Taxonomy" id="8262"/>
    <lineage>
        <taxon>Eukaryota</taxon>
        <taxon>Metazoa</taxon>
        <taxon>Chordata</taxon>
        <taxon>Craniata</taxon>
        <taxon>Vertebrata</taxon>
        <taxon>Euteleostomi</taxon>
        <taxon>Actinopterygii</taxon>
        <taxon>Neopterygii</taxon>
        <taxon>Teleostei</taxon>
        <taxon>Neoteleostei</taxon>
        <taxon>Acanthomorphata</taxon>
        <taxon>Carangaria</taxon>
        <taxon>Pleuronectiformes</taxon>
        <taxon>Pleuronectoidei</taxon>
        <taxon>Pleuronectidae</taxon>
        <taxon>Pleuronectes</taxon>
    </lineage>
</organism>
<sequence length="304" mass="34542">MPWYLDTSVDVDYAGPLEHSPRGFNTPRFDVWLDEGDAGRGRETQRASEQRIKFNAELGVKVHISSEGNMLQLYQNKQDESHQQRQWRRDKPDNSRRSQRSLFLNAHPPARALLCSPATLHPTPTPDKPNYILPQRYHRVFLLPVVQHILESMLALTNSLTQYLKLLYALSSRPQPTSVLEQPLHLRLPPPGLSPLYHWRQQNQRANAKEESIRVMVFPPVDSEARAGGIFNPHHAPCSPPSPSVIPHCRLLILSNLLVLHLISPANRLAPDPTHPPRQPIFIPELRFNESAPSALSNHPGPLY</sequence>